<evidence type="ECO:0000256" key="5">
    <source>
        <dbReference type="ARBA" id="ARBA00022516"/>
    </source>
</evidence>
<dbReference type="Pfam" id="PF02606">
    <property type="entry name" value="LpxK"/>
    <property type="match status" value="1"/>
</dbReference>
<dbReference type="GO" id="GO:0009244">
    <property type="term" value="P:lipopolysaccharide core region biosynthetic process"/>
    <property type="evidence" value="ECO:0007669"/>
    <property type="project" value="TreeGrafter"/>
</dbReference>
<evidence type="ECO:0000256" key="12">
    <source>
        <dbReference type="ARBA" id="ARBA00029757"/>
    </source>
</evidence>
<proteinExistence type="inferred from homology"/>
<evidence type="ECO:0000256" key="9">
    <source>
        <dbReference type="ARBA" id="ARBA00022777"/>
    </source>
</evidence>
<protein>
    <recommendedName>
        <fullName evidence="4 13">Tetraacyldisaccharide 4'-kinase</fullName>
        <ecNumber evidence="3 13">2.7.1.130</ecNumber>
    </recommendedName>
    <alternativeName>
        <fullName evidence="12 13">Lipid A 4'-kinase</fullName>
    </alternativeName>
</protein>
<reference evidence="14 15" key="1">
    <citation type="submission" date="2017-08" db="EMBL/GenBank/DDBJ databases">
        <title>Infants hospitalized years apart are colonized by the same room-sourced microbial strains.</title>
        <authorList>
            <person name="Brooks B."/>
            <person name="Olm M.R."/>
            <person name="Firek B.A."/>
            <person name="Baker R."/>
            <person name="Thomas B.C."/>
            <person name="Morowitz M.J."/>
            <person name="Banfield J.F."/>
        </authorList>
    </citation>
    <scope>NUCLEOTIDE SEQUENCE [LARGE SCALE GENOMIC DNA]</scope>
    <source>
        <strain evidence="14">S2_005_002_R2_34</strain>
    </source>
</reference>
<comment type="pathway">
    <text evidence="2 13">Glycolipid biosynthesis; lipid IV(A) biosynthesis; lipid IV(A) from (3R)-3-hydroxytetradecanoyl-[acyl-carrier-protein] and UDP-N-acetyl-alpha-D-glucosamine: step 6/6.</text>
</comment>
<dbReference type="InterPro" id="IPR003758">
    <property type="entry name" value="LpxK"/>
</dbReference>
<evidence type="ECO:0000256" key="10">
    <source>
        <dbReference type="ARBA" id="ARBA00022840"/>
    </source>
</evidence>
<dbReference type="Proteomes" id="UP000249185">
    <property type="component" value="Unassembled WGS sequence"/>
</dbReference>
<evidence type="ECO:0000256" key="7">
    <source>
        <dbReference type="ARBA" id="ARBA00022679"/>
    </source>
</evidence>
<dbReference type="UniPathway" id="UPA00359">
    <property type="reaction ID" value="UER00482"/>
</dbReference>
<evidence type="ECO:0000313" key="14">
    <source>
        <dbReference type="EMBL" id="PZQ52126.1"/>
    </source>
</evidence>
<dbReference type="PANTHER" id="PTHR42724:SF1">
    <property type="entry name" value="TETRAACYLDISACCHARIDE 4'-KINASE, MITOCHONDRIAL-RELATED"/>
    <property type="match status" value="1"/>
</dbReference>
<evidence type="ECO:0000313" key="15">
    <source>
        <dbReference type="Proteomes" id="UP000249185"/>
    </source>
</evidence>
<keyword evidence="6 13" id="KW-0441">Lipid A biosynthesis</keyword>
<feature type="binding site" evidence="13">
    <location>
        <begin position="55"/>
        <end position="62"/>
    </location>
    <ligand>
        <name>ATP</name>
        <dbReference type="ChEBI" id="CHEBI:30616"/>
    </ligand>
</feature>
<dbReference type="GO" id="GO:0009245">
    <property type="term" value="P:lipid A biosynthetic process"/>
    <property type="evidence" value="ECO:0007669"/>
    <property type="project" value="UniProtKB-UniRule"/>
</dbReference>
<evidence type="ECO:0000256" key="2">
    <source>
        <dbReference type="ARBA" id="ARBA00004870"/>
    </source>
</evidence>
<comment type="catalytic activity">
    <reaction evidence="13">
        <text>a lipid A disaccharide + ATP = a lipid IVA + ADP + H(+)</text>
        <dbReference type="Rhea" id="RHEA:67840"/>
        <dbReference type="ChEBI" id="CHEBI:15378"/>
        <dbReference type="ChEBI" id="CHEBI:30616"/>
        <dbReference type="ChEBI" id="CHEBI:176343"/>
        <dbReference type="ChEBI" id="CHEBI:176425"/>
        <dbReference type="ChEBI" id="CHEBI:456216"/>
        <dbReference type="EC" id="2.7.1.130"/>
    </reaction>
</comment>
<keyword evidence="7 13" id="KW-0808">Transferase</keyword>
<sequence length="330" mass="34808">MRAPRFWSNPPRSPGWQARALAPLSWIWAAATARRLAHGGRFRPGVPVICVGNLTVGGTGKTPTTQELVERLIARGRAAHVISRGHGGRLPGPLRVDERKHTAADVGDEPLLLAPFAPVWIGADRAASARAAVAAGAEVLVMDDGFQNGDLAQDLAIVVVDAEYGFGNGRVLPAGPLREPVDAGMARAGLLLAIGPAPARAAFATAWPEVARSPRLEGRLASLVTGMPWGGLRALAFAGIGRPEKFFATLRAEGADVVATHAFDDHAAYDARILARLLAEAKALGARLVTTEKDAARLPPDFRREVLTLPVRLRLEDAAPLDAALARLGL</sequence>
<accession>A0A2W5NF10</accession>
<keyword evidence="9 13" id="KW-0418">Kinase</keyword>
<gene>
    <name evidence="13" type="primary">lpxK</name>
    <name evidence="14" type="ORF">DI556_00165</name>
</gene>
<comment type="function">
    <text evidence="1 13">Transfers the gamma-phosphate of ATP to the 4'-position of a tetraacyldisaccharide 1-phosphate intermediate (termed DS-1-P) to form tetraacyldisaccharide 1,4'-bis-phosphate (lipid IVA).</text>
</comment>
<evidence type="ECO:0000256" key="6">
    <source>
        <dbReference type="ARBA" id="ARBA00022556"/>
    </source>
</evidence>
<name>A0A2W5NF10_RHOSU</name>
<dbReference type="InterPro" id="IPR027417">
    <property type="entry name" value="P-loop_NTPase"/>
</dbReference>
<dbReference type="GO" id="GO:0009029">
    <property type="term" value="F:lipid-A 4'-kinase activity"/>
    <property type="evidence" value="ECO:0007669"/>
    <property type="project" value="UniProtKB-UniRule"/>
</dbReference>
<dbReference type="GO" id="GO:0005886">
    <property type="term" value="C:plasma membrane"/>
    <property type="evidence" value="ECO:0007669"/>
    <property type="project" value="TreeGrafter"/>
</dbReference>
<dbReference type="EC" id="2.7.1.130" evidence="3 13"/>
<evidence type="ECO:0000256" key="13">
    <source>
        <dbReference type="HAMAP-Rule" id="MF_00409"/>
    </source>
</evidence>
<dbReference type="SUPFAM" id="SSF52540">
    <property type="entry name" value="P-loop containing nucleoside triphosphate hydrolases"/>
    <property type="match status" value="1"/>
</dbReference>
<organism evidence="14 15">
    <name type="scientific">Rhodovulum sulfidophilum</name>
    <name type="common">Rhodobacter sulfidophilus</name>
    <dbReference type="NCBI Taxonomy" id="35806"/>
    <lineage>
        <taxon>Bacteria</taxon>
        <taxon>Pseudomonadati</taxon>
        <taxon>Pseudomonadota</taxon>
        <taxon>Alphaproteobacteria</taxon>
        <taxon>Rhodobacterales</taxon>
        <taxon>Paracoccaceae</taxon>
        <taxon>Rhodovulum</taxon>
    </lineage>
</organism>
<comment type="caution">
    <text evidence="14">The sequence shown here is derived from an EMBL/GenBank/DDBJ whole genome shotgun (WGS) entry which is preliminary data.</text>
</comment>
<dbReference type="PANTHER" id="PTHR42724">
    <property type="entry name" value="TETRAACYLDISACCHARIDE 4'-KINASE"/>
    <property type="match status" value="1"/>
</dbReference>
<keyword evidence="5 13" id="KW-0444">Lipid biosynthesis</keyword>
<evidence type="ECO:0000256" key="8">
    <source>
        <dbReference type="ARBA" id="ARBA00022741"/>
    </source>
</evidence>
<keyword evidence="10 13" id="KW-0067">ATP-binding</keyword>
<evidence type="ECO:0000256" key="1">
    <source>
        <dbReference type="ARBA" id="ARBA00002274"/>
    </source>
</evidence>
<dbReference type="HAMAP" id="MF_00409">
    <property type="entry name" value="LpxK"/>
    <property type="match status" value="1"/>
</dbReference>
<keyword evidence="11 13" id="KW-0443">Lipid metabolism</keyword>
<dbReference type="EMBL" id="QFPW01000001">
    <property type="protein sequence ID" value="PZQ52126.1"/>
    <property type="molecule type" value="Genomic_DNA"/>
</dbReference>
<evidence type="ECO:0000256" key="3">
    <source>
        <dbReference type="ARBA" id="ARBA00012071"/>
    </source>
</evidence>
<evidence type="ECO:0000256" key="11">
    <source>
        <dbReference type="ARBA" id="ARBA00023098"/>
    </source>
</evidence>
<comment type="similarity">
    <text evidence="13">Belongs to the LpxK family.</text>
</comment>
<keyword evidence="8 13" id="KW-0547">Nucleotide-binding</keyword>
<dbReference type="GO" id="GO:0005524">
    <property type="term" value="F:ATP binding"/>
    <property type="evidence" value="ECO:0007669"/>
    <property type="project" value="UniProtKB-UniRule"/>
</dbReference>
<dbReference type="AlphaFoldDB" id="A0A2W5NF10"/>
<dbReference type="NCBIfam" id="TIGR00682">
    <property type="entry name" value="lpxK"/>
    <property type="match status" value="1"/>
</dbReference>
<evidence type="ECO:0000256" key="4">
    <source>
        <dbReference type="ARBA" id="ARBA00016436"/>
    </source>
</evidence>